<accession>I8XD44</accession>
<evidence type="ECO:0000313" key="1">
    <source>
        <dbReference type="EMBL" id="EIY48775.1"/>
    </source>
</evidence>
<reference evidence="1 2" key="1">
    <citation type="submission" date="2012-02" db="EMBL/GenBank/DDBJ databases">
        <title>The Genome Sequence of Bacteroides nordii CL02T12C05.</title>
        <authorList>
            <consortium name="The Broad Institute Genome Sequencing Platform"/>
            <person name="Earl A."/>
            <person name="Ward D."/>
            <person name="Feldgarden M."/>
            <person name="Gevers D."/>
            <person name="Zitomersky N.L."/>
            <person name="Coyne M.J."/>
            <person name="Comstock L.E."/>
            <person name="Young S.K."/>
            <person name="Zeng Q."/>
            <person name="Gargeya S."/>
            <person name="Fitzgerald M."/>
            <person name="Haas B."/>
            <person name="Abouelleil A."/>
            <person name="Alvarado L."/>
            <person name="Arachchi H.M."/>
            <person name="Berlin A."/>
            <person name="Chapman S.B."/>
            <person name="Gearin G."/>
            <person name="Goldberg J."/>
            <person name="Griggs A."/>
            <person name="Gujja S."/>
            <person name="Hansen M."/>
            <person name="Heiman D."/>
            <person name="Howarth C."/>
            <person name="Larimer J."/>
            <person name="Lui A."/>
            <person name="MacDonald P.J.P."/>
            <person name="McCowen C."/>
            <person name="Montmayeur A."/>
            <person name="Murphy C."/>
            <person name="Neiman D."/>
            <person name="Pearson M."/>
            <person name="Priest M."/>
            <person name="Roberts A."/>
            <person name="Saif S."/>
            <person name="Shea T."/>
            <person name="Sisk P."/>
            <person name="Stolte C."/>
            <person name="Sykes S."/>
            <person name="Wortman J."/>
            <person name="Nusbaum C."/>
            <person name="Birren B."/>
        </authorList>
    </citation>
    <scope>NUCLEOTIDE SEQUENCE [LARGE SCALE GENOMIC DNA]</scope>
    <source>
        <strain evidence="1 2">CL02T12C05</strain>
    </source>
</reference>
<proteinExistence type="predicted"/>
<dbReference type="STRING" id="997884.HMPREF1068_02805"/>
<sequence>MLIFATLIREETLTIKFIQACNRALNQKEFKLHTGLIIFNL</sequence>
<dbReference type="HOGENOM" id="CLU_3265836_0_0_10"/>
<name>I8XD44_9BACE</name>
<protein>
    <submittedName>
        <fullName evidence="1">Uncharacterized protein</fullName>
    </submittedName>
</protein>
<gene>
    <name evidence="1" type="ORF">HMPREF1068_02805</name>
</gene>
<dbReference type="Proteomes" id="UP000003089">
    <property type="component" value="Unassembled WGS sequence"/>
</dbReference>
<evidence type="ECO:0000313" key="2">
    <source>
        <dbReference type="Proteomes" id="UP000003089"/>
    </source>
</evidence>
<organism evidence="1 2">
    <name type="scientific">Bacteroides nordii CL02T12C05</name>
    <dbReference type="NCBI Taxonomy" id="997884"/>
    <lineage>
        <taxon>Bacteria</taxon>
        <taxon>Pseudomonadati</taxon>
        <taxon>Bacteroidota</taxon>
        <taxon>Bacteroidia</taxon>
        <taxon>Bacteroidales</taxon>
        <taxon>Bacteroidaceae</taxon>
        <taxon>Bacteroides</taxon>
    </lineage>
</organism>
<dbReference type="AlphaFoldDB" id="I8XD44"/>
<dbReference type="EMBL" id="AGXS01000018">
    <property type="protein sequence ID" value="EIY48775.1"/>
    <property type="molecule type" value="Genomic_DNA"/>
</dbReference>
<comment type="caution">
    <text evidence="1">The sequence shown here is derived from an EMBL/GenBank/DDBJ whole genome shotgun (WGS) entry which is preliminary data.</text>
</comment>
<keyword evidence="2" id="KW-1185">Reference proteome</keyword>